<dbReference type="Proteomes" id="UP000257109">
    <property type="component" value="Unassembled WGS sequence"/>
</dbReference>
<dbReference type="Pfam" id="PF02138">
    <property type="entry name" value="Beach"/>
    <property type="match status" value="1"/>
</dbReference>
<dbReference type="PANTHER" id="PTHR13743">
    <property type="entry name" value="BEIGE/BEACH-RELATED"/>
    <property type="match status" value="1"/>
</dbReference>
<evidence type="ECO:0000259" key="1">
    <source>
        <dbReference type="Pfam" id="PF02138"/>
    </source>
</evidence>
<keyword evidence="3" id="KW-1185">Reference proteome</keyword>
<sequence length="178" mass="20082">MVSELSCGESTNFAFVVVGDDEKEIENMLEVLAFMEGKNVIMEETSLELKMKNITSSGNTFGEEFIMIRSYPVMIQVHKNKVEEIEARKKRLVNCLTNASDMKELIPNFFYMPKFLVNLNSYHLGVKYDGVPIGDQHGKLVAVATNIYYLTYEGKTLSHFLQHSGIKLTEKGGNGIDN</sequence>
<accession>A0A371EDN1</accession>
<evidence type="ECO:0000313" key="2">
    <source>
        <dbReference type="EMBL" id="RDX64135.1"/>
    </source>
</evidence>
<comment type="caution">
    <text evidence="2">The sequence shown here is derived from an EMBL/GenBank/DDBJ whole genome shotgun (WGS) entry which is preliminary data.</text>
</comment>
<dbReference type="InterPro" id="IPR050865">
    <property type="entry name" value="BEACH_Domain"/>
</dbReference>
<dbReference type="PANTHER" id="PTHR13743:SF112">
    <property type="entry name" value="BEACH DOMAIN-CONTAINING PROTEIN"/>
    <property type="match status" value="1"/>
</dbReference>
<name>A0A371EDN1_MUCPR</name>
<proteinExistence type="predicted"/>
<gene>
    <name evidence="2" type="primary">BCHB</name>
    <name evidence="2" type="ORF">CR513_57340</name>
</gene>
<dbReference type="InterPro" id="IPR036372">
    <property type="entry name" value="BEACH_dom_sf"/>
</dbReference>
<reference evidence="2" key="1">
    <citation type="submission" date="2018-05" db="EMBL/GenBank/DDBJ databases">
        <title>Draft genome of Mucuna pruriens seed.</title>
        <authorList>
            <person name="Nnadi N.E."/>
            <person name="Vos R."/>
            <person name="Hasami M.H."/>
            <person name="Devisetty U.K."/>
            <person name="Aguiy J.C."/>
        </authorList>
    </citation>
    <scope>NUCLEOTIDE SEQUENCE [LARGE SCALE GENOMIC DNA]</scope>
    <source>
        <strain evidence="2">JCA_2017</strain>
    </source>
</reference>
<protein>
    <submittedName>
        <fullName evidence="2">BEACH domain-containing protein B</fullName>
    </submittedName>
</protein>
<dbReference type="Gene3D" id="1.10.1540.10">
    <property type="entry name" value="BEACH domain"/>
    <property type="match status" value="1"/>
</dbReference>
<feature type="non-terminal residue" evidence="2">
    <location>
        <position position="1"/>
    </location>
</feature>
<evidence type="ECO:0000313" key="3">
    <source>
        <dbReference type="Proteomes" id="UP000257109"/>
    </source>
</evidence>
<dbReference type="AlphaFoldDB" id="A0A371EDN1"/>
<feature type="domain" description="BEACH" evidence="1">
    <location>
        <begin position="90"/>
        <end position="128"/>
    </location>
</feature>
<organism evidence="2 3">
    <name type="scientific">Mucuna pruriens</name>
    <name type="common">Velvet bean</name>
    <name type="synonym">Dolichos pruriens</name>
    <dbReference type="NCBI Taxonomy" id="157652"/>
    <lineage>
        <taxon>Eukaryota</taxon>
        <taxon>Viridiplantae</taxon>
        <taxon>Streptophyta</taxon>
        <taxon>Embryophyta</taxon>
        <taxon>Tracheophyta</taxon>
        <taxon>Spermatophyta</taxon>
        <taxon>Magnoliopsida</taxon>
        <taxon>eudicotyledons</taxon>
        <taxon>Gunneridae</taxon>
        <taxon>Pentapetalae</taxon>
        <taxon>rosids</taxon>
        <taxon>fabids</taxon>
        <taxon>Fabales</taxon>
        <taxon>Fabaceae</taxon>
        <taxon>Papilionoideae</taxon>
        <taxon>50 kb inversion clade</taxon>
        <taxon>NPAAA clade</taxon>
        <taxon>indigoferoid/millettioid clade</taxon>
        <taxon>Phaseoleae</taxon>
        <taxon>Mucuna</taxon>
    </lineage>
</organism>
<dbReference type="OrthoDB" id="26681at2759"/>
<dbReference type="InterPro" id="IPR000409">
    <property type="entry name" value="BEACH_dom"/>
</dbReference>
<dbReference type="EMBL" id="QJKJ01014543">
    <property type="protein sequence ID" value="RDX64135.1"/>
    <property type="molecule type" value="Genomic_DNA"/>
</dbReference>
<dbReference type="SUPFAM" id="SSF81837">
    <property type="entry name" value="BEACH domain"/>
    <property type="match status" value="1"/>
</dbReference>